<evidence type="ECO:0000256" key="1">
    <source>
        <dbReference type="SAM" id="Phobius"/>
    </source>
</evidence>
<evidence type="ECO:0008006" key="4">
    <source>
        <dbReference type="Google" id="ProtNLM"/>
    </source>
</evidence>
<protein>
    <recommendedName>
        <fullName evidence="4">Glycerophosphoryl diester phosphodiesterase membrane domain-containing protein</fullName>
    </recommendedName>
</protein>
<proteinExistence type="predicted"/>
<keyword evidence="1" id="KW-0472">Membrane</keyword>
<feature type="transmembrane region" description="Helical" evidence="1">
    <location>
        <begin position="110"/>
        <end position="134"/>
    </location>
</feature>
<feature type="transmembrane region" description="Helical" evidence="1">
    <location>
        <begin position="154"/>
        <end position="175"/>
    </location>
</feature>
<comment type="caution">
    <text evidence="2">The sequence shown here is derived from an EMBL/GenBank/DDBJ whole genome shotgun (WGS) entry which is preliminary data.</text>
</comment>
<evidence type="ECO:0000313" key="2">
    <source>
        <dbReference type="EMBL" id="RFB04662.1"/>
    </source>
</evidence>
<dbReference type="Proteomes" id="UP000264589">
    <property type="component" value="Unassembled WGS sequence"/>
</dbReference>
<keyword evidence="3" id="KW-1185">Reference proteome</keyword>
<feature type="transmembrane region" description="Helical" evidence="1">
    <location>
        <begin position="241"/>
        <end position="264"/>
    </location>
</feature>
<feature type="transmembrane region" description="Helical" evidence="1">
    <location>
        <begin position="63"/>
        <end position="82"/>
    </location>
</feature>
<sequence length="287" mass="31560">MQPKIKVGDLAGESLGLSLEQLANFVRMGWPAILLMVPSAIFMEMSTTEISWNESVITDWASWVKGVALSFFGWIVLIPTIVRHYQVAANEAEIPGGILYLKWGNRETKFLLATILLVLLVCFAGLGALVPFMVLTFICSLMSVSAAVMTALQFVGFGGFALLLMWFMVRSLLILPSVAIEGRIQFGKAFDQTKGYFWRLLGVQIALMLAMIVAQILVYLAALVLGLLLSLTPLTFEGWSLGNILIMTLSAIVSFFFSLVYIVLGGLVWQRFNNPDSLTVADAQFAD</sequence>
<gene>
    <name evidence="2" type="ORF">DX908_04840</name>
</gene>
<reference evidence="2 3" key="1">
    <citation type="submission" date="2018-08" db="EMBL/GenBank/DDBJ databases">
        <title>Parvularcula sp. SM1705, isolated from surface water of the South Sea China.</title>
        <authorList>
            <person name="Sun L."/>
        </authorList>
    </citation>
    <scope>NUCLEOTIDE SEQUENCE [LARGE SCALE GENOMIC DNA]</scope>
    <source>
        <strain evidence="2 3">SM1705</strain>
    </source>
</reference>
<dbReference type="InParanoid" id="A0A371RGV1"/>
<dbReference type="AlphaFoldDB" id="A0A371RGV1"/>
<dbReference type="EMBL" id="QUQO01000001">
    <property type="protein sequence ID" value="RFB04662.1"/>
    <property type="molecule type" value="Genomic_DNA"/>
</dbReference>
<evidence type="ECO:0000313" key="3">
    <source>
        <dbReference type="Proteomes" id="UP000264589"/>
    </source>
</evidence>
<keyword evidence="1" id="KW-1133">Transmembrane helix</keyword>
<organism evidence="2 3">
    <name type="scientific">Parvularcula marina</name>
    <dbReference type="NCBI Taxonomy" id="2292771"/>
    <lineage>
        <taxon>Bacteria</taxon>
        <taxon>Pseudomonadati</taxon>
        <taxon>Pseudomonadota</taxon>
        <taxon>Alphaproteobacteria</taxon>
        <taxon>Parvularculales</taxon>
        <taxon>Parvularculaceae</taxon>
        <taxon>Parvularcula</taxon>
    </lineage>
</organism>
<accession>A0A371RGV1</accession>
<feature type="transmembrane region" description="Helical" evidence="1">
    <location>
        <begin position="196"/>
        <end position="229"/>
    </location>
</feature>
<feature type="transmembrane region" description="Helical" evidence="1">
    <location>
        <begin position="25"/>
        <end position="43"/>
    </location>
</feature>
<keyword evidence="1" id="KW-0812">Transmembrane</keyword>
<name>A0A371RGV1_9PROT</name>